<dbReference type="Proteomes" id="UP000633205">
    <property type="component" value="Unassembled WGS sequence"/>
</dbReference>
<accession>A0A916Y4I2</accession>
<reference evidence="5" key="1">
    <citation type="journal article" date="2014" name="Int. J. Syst. Evol. Microbiol.">
        <title>Complete genome sequence of Corynebacterium casei LMG S-19264T (=DSM 44701T), isolated from a smear-ripened cheese.</title>
        <authorList>
            <consortium name="US DOE Joint Genome Institute (JGI-PGF)"/>
            <person name="Walter F."/>
            <person name="Albersmeier A."/>
            <person name="Kalinowski J."/>
            <person name="Ruckert C."/>
        </authorList>
    </citation>
    <scope>NUCLEOTIDE SEQUENCE</scope>
    <source>
        <strain evidence="5">CGMCC 1.15152</strain>
    </source>
</reference>
<evidence type="ECO:0000256" key="2">
    <source>
        <dbReference type="ARBA" id="ARBA00023125"/>
    </source>
</evidence>
<dbReference type="SUPFAM" id="SSF46785">
    <property type="entry name" value="Winged helix' DNA-binding domain"/>
    <property type="match status" value="1"/>
</dbReference>
<keyword evidence="2" id="KW-0238">DNA-binding</keyword>
<evidence type="ECO:0000313" key="5">
    <source>
        <dbReference type="EMBL" id="GGD30325.1"/>
    </source>
</evidence>
<comment type="caution">
    <text evidence="5">The sequence shown here is derived from an EMBL/GenBank/DDBJ whole genome shotgun (WGS) entry which is preliminary data.</text>
</comment>
<dbReference type="EMBL" id="BMHO01000001">
    <property type="protein sequence ID" value="GGD30325.1"/>
    <property type="molecule type" value="Genomic_DNA"/>
</dbReference>
<dbReference type="InterPro" id="IPR036388">
    <property type="entry name" value="WH-like_DNA-bd_sf"/>
</dbReference>
<dbReference type="PANTHER" id="PTHR33204">
    <property type="entry name" value="TRANSCRIPTIONAL REGULATOR, MARR FAMILY"/>
    <property type="match status" value="1"/>
</dbReference>
<reference evidence="5" key="2">
    <citation type="submission" date="2020-09" db="EMBL/GenBank/DDBJ databases">
        <authorList>
            <person name="Sun Q."/>
            <person name="Zhou Y."/>
        </authorList>
    </citation>
    <scope>NUCLEOTIDE SEQUENCE</scope>
    <source>
        <strain evidence="5">CGMCC 1.15152</strain>
    </source>
</reference>
<dbReference type="PROSITE" id="PS51118">
    <property type="entry name" value="HTH_HXLR"/>
    <property type="match status" value="1"/>
</dbReference>
<sequence>MTDERARNHGTTSVQRTEELLRYGASSLVLREAFFRVRRFDDFQRVLDISRSVLSRTLKHLVEAGILERRRYQQRPDRYEYLLTEAGLELYPVFLVMKQWGEKWLGDDARDISLHHVTCGHVSTPQLTCDHCGGPVHARDMRYVIDGDA</sequence>
<dbReference type="InterPro" id="IPR036390">
    <property type="entry name" value="WH_DNA-bd_sf"/>
</dbReference>
<dbReference type="GO" id="GO:0003677">
    <property type="term" value="F:DNA binding"/>
    <property type="evidence" value="ECO:0007669"/>
    <property type="project" value="UniProtKB-KW"/>
</dbReference>
<dbReference type="RefSeq" id="WP_188711027.1">
    <property type="nucleotide sequence ID" value="NZ_BMHO01000001.1"/>
</dbReference>
<organism evidence="5 6">
    <name type="scientific">Microbacterium faecale</name>
    <dbReference type="NCBI Taxonomy" id="1804630"/>
    <lineage>
        <taxon>Bacteria</taxon>
        <taxon>Bacillati</taxon>
        <taxon>Actinomycetota</taxon>
        <taxon>Actinomycetes</taxon>
        <taxon>Micrococcales</taxon>
        <taxon>Microbacteriaceae</taxon>
        <taxon>Microbacterium</taxon>
    </lineage>
</organism>
<keyword evidence="1" id="KW-0805">Transcription regulation</keyword>
<keyword evidence="3" id="KW-0804">Transcription</keyword>
<gene>
    <name evidence="5" type="ORF">GCM10010915_08290</name>
</gene>
<evidence type="ECO:0000256" key="1">
    <source>
        <dbReference type="ARBA" id="ARBA00023015"/>
    </source>
</evidence>
<protein>
    <submittedName>
        <fullName evidence="5">HxlR family transcriptional regulator</fullName>
    </submittedName>
</protein>
<evidence type="ECO:0000313" key="6">
    <source>
        <dbReference type="Proteomes" id="UP000633205"/>
    </source>
</evidence>
<dbReference type="PANTHER" id="PTHR33204:SF18">
    <property type="entry name" value="TRANSCRIPTIONAL REGULATORY PROTEIN"/>
    <property type="match status" value="1"/>
</dbReference>
<feature type="domain" description="HTH hxlR-type" evidence="4">
    <location>
        <begin position="12"/>
        <end position="109"/>
    </location>
</feature>
<proteinExistence type="predicted"/>
<dbReference type="InterPro" id="IPR002577">
    <property type="entry name" value="HTH_HxlR"/>
</dbReference>
<keyword evidence="6" id="KW-1185">Reference proteome</keyword>
<evidence type="ECO:0000259" key="4">
    <source>
        <dbReference type="PROSITE" id="PS51118"/>
    </source>
</evidence>
<dbReference type="Pfam" id="PF01638">
    <property type="entry name" value="HxlR"/>
    <property type="match status" value="1"/>
</dbReference>
<dbReference type="AlphaFoldDB" id="A0A916Y4I2"/>
<dbReference type="Gene3D" id="1.10.10.10">
    <property type="entry name" value="Winged helix-like DNA-binding domain superfamily/Winged helix DNA-binding domain"/>
    <property type="match status" value="1"/>
</dbReference>
<evidence type="ECO:0000256" key="3">
    <source>
        <dbReference type="ARBA" id="ARBA00023163"/>
    </source>
</evidence>
<name>A0A916Y4I2_9MICO</name>